<dbReference type="AlphaFoldDB" id="A0A429ZKD9"/>
<dbReference type="EMBL" id="NGJU01000016">
    <property type="protein sequence ID" value="RST94154.1"/>
    <property type="molecule type" value="Genomic_DNA"/>
</dbReference>
<organism evidence="1 2">
    <name type="scientific">Vagococcus salmoninarum</name>
    <dbReference type="NCBI Taxonomy" id="2739"/>
    <lineage>
        <taxon>Bacteria</taxon>
        <taxon>Bacillati</taxon>
        <taxon>Bacillota</taxon>
        <taxon>Bacilli</taxon>
        <taxon>Lactobacillales</taxon>
        <taxon>Enterococcaceae</taxon>
        <taxon>Vagococcus</taxon>
    </lineage>
</organism>
<protein>
    <submittedName>
        <fullName evidence="1">Uncharacterized protein</fullName>
    </submittedName>
</protein>
<reference evidence="1 2" key="1">
    <citation type="submission" date="2017-05" db="EMBL/GenBank/DDBJ databases">
        <title>Vagococcus spp. assemblies.</title>
        <authorList>
            <person name="Gulvik C.A."/>
        </authorList>
    </citation>
    <scope>NUCLEOTIDE SEQUENCE [LARGE SCALE GENOMIC DNA]</scope>
    <source>
        <strain evidence="1 2">NCFB 2777</strain>
    </source>
</reference>
<dbReference type="GeneID" id="98568821"/>
<sequence length="93" mass="10770">MSYIEIVTIDQDKYYIQAESLVAGELEFWNVVQEINENKIIVFRSLASGSLFSMPTSRIIFKQIITADELPLTRKPHFVKLSKMQLKETETSE</sequence>
<name>A0A429ZKD9_9ENTE</name>
<keyword evidence="2" id="KW-1185">Reference proteome</keyword>
<proteinExistence type="predicted"/>
<comment type="caution">
    <text evidence="1">The sequence shown here is derived from an EMBL/GenBank/DDBJ whole genome shotgun (WGS) entry which is preliminary data.</text>
</comment>
<evidence type="ECO:0000313" key="2">
    <source>
        <dbReference type="Proteomes" id="UP000287239"/>
    </source>
</evidence>
<dbReference type="RefSeq" id="WP_126780934.1">
    <property type="nucleotide sequence ID" value="NZ_CAUQJP010000125.1"/>
</dbReference>
<evidence type="ECO:0000313" key="1">
    <source>
        <dbReference type="EMBL" id="RST94154.1"/>
    </source>
</evidence>
<accession>A0A429ZKD9</accession>
<gene>
    <name evidence="1" type="ORF">CBF35_10590</name>
</gene>
<dbReference type="Proteomes" id="UP000287239">
    <property type="component" value="Unassembled WGS sequence"/>
</dbReference>